<dbReference type="InterPro" id="IPR049883">
    <property type="entry name" value="NOTCH1_EGF-like"/>
</dbReference>
<evidence type="ECO:0000256" key="1">
    <source>
        <dbReference type="ARBA" id="ARBA00004167"/>
    </source>
</evidence>
<dbReference type="Proteomes" id="UP000235220">
    <property type="component" value="Chromosome 6"/>
</dbReference>
<dbReference type="FunFam" id="2.10.25.10:FF:000628">
    <property type="entry name" value="Wall-associated receptor kinase 2"/>
    <property type="match status" value="1"/>
</dbReference>
<accession>A0A2I4H937</accession>
<dbReference type="Gene3D" id="2.10.25.10">
    <property type="entry name" value="Laminin"/>
    <property type="match status" value="1"/>
</dbReference>
<evidence type="ECO:0000256" key="4">
    <source>
        <dbReference type="ARBA" id="ARBA00022737"/>
    </source>
</evidence>
<comment type="subcellular location">
    <subcellularLocation>
        <location evidence="1">Membrane</location>
        <topology evidence="1">Single-pass membrane protein</topology>
    </subcellularLocation>
</comment>
<dbReference type="SMART" id="SM00179">
    <property type="entry name" value="EGF_CA"/>
    <property type="match status" value="1"/>
</dbReference>
<dbReference type="InterPro" id="IPR001881">
    <property type="entry name" value="EGF-like_Ca-bd_dom"/>
</dbReference>
<proteinExistence type="predicted"/>
<keyword evidence="6" id="KW-1185">Reference proteome</keyword>
<keyword evidence="4" id="KW-0677">Repeat</keyword>
<name>A0A2I4H937_JUGRE</name>
<dbReference type="AlphaFoldDB" id="A0A2I4H937"/>
<dbReference type="FunFam" id="2.10.25.10:FF:000038">
    <property type="entry name" value="Fibrillin 2"/>
    <property type="match status" value="1"/>
</dbReference>
<sequence>MGLVSKLLQLITFIGVLILFGMVVAAAVAAAQARPGCNHKCGDVEIPFPFGLSKDCYLNDNQSFNITCDGSGPKAAGRNLIVKNISIEAHEMHVLKNVAQDCYLESGALIPESTGNSHLDVAPFTISKTRNQFTVVGCDTYAFLRGRGYQNGENFSTGCASECSSLRNTLNGSCSAVGCCKAQFPDGLQNIEIQVHSFNNHTGKWNFNPCGYAFVVEKGKFNFSTNYLKNLPHKMLPMVLDWAIGNETCEEAKKKPNFACRNKNSICHVPETRSGYRCKCEPGYQGNPYLPDGCQDIDECDDAIRTHNCSTGCVNTPGGYTCRCPKWYHGNGTKDHGGCDADFVIIIRIVIGAGVGFISLLVLSSCFSFVFLCVSVLFLV</sequence>
<dbReference type="SMART" id="SM00181">
    <property type="entry name" value="EGF"/>
    <property type="match status" value="2"/>
</dbReference>
<dbReference type="RefSeq" id="XP_018852661.2">
    <property type="nucleotide sequence ID" value="XM_018997116.2"/>
</dbReference>
<dbReference type="GO" id="GO:0030247">
    <property type="term" value="F:polysaccharide binding"/>
    <property type="evidence" value="ECO:0007669"/>
    <property type="project" value="InterPro"/>
</dbReference>
<dbReference type="PROSITE" id="PS00010">
    <property type="entry name" value="ASX_HYDROXYL"/>
    <property type="match status" value="1"/>
</dbReference>
<dbReference type="InterPro" id="IPR000742">
    <property type="entry name" value="EGF"/>
</dbReference>
<keyword evidence="5" id="KW-1015">Disulfide bond</keyword>
<dbReference type="InterPro" id="IPR018097">
    <property type="entry name" value="EGF_Ca-bd_CS"/>
</dbReference>
<dbReference type="OrthoDB" id="4062651at2759"/>
<dbReference type="GO" id="GO:0016020">
    <property type="term" value="C:membrane"/>
    <property type="evidence" value="ECO:0007669"/>
    <property type="project" value="UniProtKB-SubCell"/>
</dbReference>
<dbReference type="CDD" id="cd00054">
    <property type="entry name" value="EGF_CA"/>
    <property type="match status" value="1"/>
</dbReference>
<dbReference type="InterPro" id="IPR000152">
    <property type="entry name" value="EGF-type_Asp/Asn_hydroxyl_site"/>
</dbReference>
<dbReference type="PANTHER" id="PTHR33491">
    <property type="entry name" value="OSJNBA0016N04.9 PROTEIN"/>
    <property type="match status" value="1"/>
</dbReference>
<evidence type="ECO:0000256" key="2">
    <source>
        <dbReference type="ARBA" id="ARBA00022536"/>
    </source>
</evidence>
<dbReference type="GeneID" id="109014610"/>
<dbReference type="Gramene" id="Jr06_02780_p1">
    <property type="protein sequence ID" value="cds.Jr06_02780_p1"/>
    <property type="gene ID" value="Jr06_02780"/>
</dbReference>
<evidence type="ECO:0000256" key="5">
    <source>
        <dbReference type="ARBA" id="ARBA00023157"/>
    </source>
</evidence>
<keyword evidence="2" id="KW-0245">EGF-like domain</keyword>
<dbReference type="PROSITE" id="PS01187">
    <property type="entry name" value="EGF_CA"/>
    <property type="match status" value="1"/>
</dbReference>
<dbReference type="SUPFAM" id="SSF57196">
    <property type="entry name" value="EGF/Laminin"/>
    <property type="match status" value="1"/>
</dbReference>
<evidence type="ECO:0000256" key="3">
    <source>
        <dbReference type="ARBA" id="ARBA00022729"/>
    </source>
</evidence>
<protein>
    <submittedName>
        <fullName evidence="7">Wall-associated receptor kinase 2-like</fullName>
    </submittedName>
</protein>
<organism evidence="6 7">
    <name type="scientific">Juglans regia</name>
    <name type="common">English walnut</name>
    <dbReference type="NCBI Taxonomy" id="51240"/>
    <lineage>
        <taxon>Eukaryota</taxon>
        <taxon>Viridiplantae</taxon>
        <taxon>Streptophyta</taxon>
        <taxon>Embryophyta</taxon>
        <taxon>Tracheophyta</taxon>
        <taxon>Spermatophyta</taxon>
        <taxon>Magnoliopsida</taxon>
        <taxon>eudicotyledons</taxon>
        <taxon>Gunneridae</taxon>
        <taxon>Pentapetalae</taxon>
        <taxon>rosids</taxon>
        <taxon>fabids</taxon>
        <taxon>Fagales</taxon>
        <taxon>Juglandaceae</taxon>
        <taxon>Juglans</taxon>
    </lineage>
</organism>
<gene>
    <name evidence="7" type="primary">LOC109014610</name>
</gene>
<dbReference type="KEGG" id="jre:109014610"/>
<dbReference type="GO" id="GO:0005509">
    <property type="term" value="F:calcium ion binding"/>
    <property type="evidence" value="ECO:0007669"/>
    <property type="project" value="InterPro"/>
</dbReference>
<dbReference type="Pfam" id="PF07645">
    <property type="entry name" value="EGF_CA"/>
    <property type="match status" value="1"/>
</dbReference>
<keyword evidence="3" id="KW-0732">Signal</keyword>
<dbReference type="Pfam" id="PF13947">
    <property type="entry name" value="GUB_WAK_bind"/>
    <property type="match status" value="1"/>
</dbReference>
<dbReference type="InterPro" id="IPR025287">
    <property type="entry name" value="WAK_GUB"/>
</dbReference>
<evidence type="ECO:0000313" key="6">
    <source>
        <dbReference type="Proteomes" id="UP000235220"/>
    </source>
</evidence>
<reference evidence="7" key="1">
    <citation type="submission" date="2025-08" db="UniProtKB">
        <authorList>
            <consortium name="RefSeq"/>
        </authorList>
    </citation>
    <scope>IDENTIFICATION</scope>
    <source>
        <tissue evidence="7">Leaves</tissue>
    </source>
</reference>
<evidence type="ECO:0000313" key="7">
    <source>
        <dbReference type="RefSeq" id="XP_018852661.2"/>
    </source>
</evidence>